<dbReference type="InterPro" id="IPR012340">
    <property type="entry name" value="NA-bd_OB-fold"/>
</dbReference>
<dbReference type="PATRIC" id="fig|1121307.3.peg.2102"/>
<evidence type="ECO:0000256" key="1">
    <source>
        <dbReference type="SAM" id="Phobius"/>
    </source>
</evidence>
<keyword evidence="1" id="KW-1133">Transmembrane helix</keyword>
<feature type="transmembrane region" description="Helical" evidence="1">
    <location>
        <begin position="7"/>
        <end position="27"/>
    </location>
</feature>
<protein>
    <recommendedName>
        <fullName evidence="4">NfeD-like C-terminal domain-containing protein</fullName>
    </recommendedName>
</protein>
<keyword evidence="3" id="KW-1185">Reference proteome</keyword>
<sequence length="191" mass="20809">MSVDRLILIFNVCMILGIGIPLLNIFIGTMGAAFHVGFDTDAGGEGALPFNLMSLCFSLIVFGALGRFLVQGATNKLTIMICIVASLFISIIAYVLCFKLIIKRLKANVPRALTHNELVGKTGTLTLRVTNDKAGTVSILDSTGAKITYAAKMSHELDTEELYELRQGDKVLIVDFDKQAKVCYVSPLQKY</sequence>
<dbReference type="Proteomes" id="UP000036756">
    <property type="component" value="Unassembled WGS sequence"/>
</dbReference>
<keyword evidence="1" id="KW-0812">Transmembrane</keyword>
<name>A0A0J8G5J7_CLOCY</name>
<feature type="transmembrane region" description="Helical" evidence="1">
    <location>
        <begin position="47"/>
        <end position="70"/>
    </location>
</feature>
<organism evidence="2 3">
    <name type="scientific">Clostridium cylindrosporum DSM 605</name>
    <dbReference type="NCBI Taxonomy" id="1121307"/>
    <lineage>
        <taxon>Bacteria</taxon>
        <taxon>Bacillati</taxon>
        <taxon>Bacillota</taxon>
        <taxon>Clostridia</taxon>
        <taxon>Eubacteriales</taxon>
        <taxon>Clostridiaceae</taxon>
        <taxon>Clostridium</taxon>
    </lineage>
</organism>
<dbReference type="EMBL" id="LFVU01000004">
    <property type="protein sequence ID" value="KMT22926.1"/>
    <property type="molecule type" value="Genomic_DNA"/>
</dbReference>
<dbReference type="AlphaFoldDB" id="A0A0J8G5J7"/>
<comment type="caution">
    <text evidence="2">The sequence shown here is derived from an EMBL/GenBank/DDBJ whole genome shotgun (WGS) entry which is preliminary data.</text>
</comment>
<reference evidence="2 3" key="1">
    <citation type="submission" date="2015-06" db="EMBL/GenBank/DDBJ databases">
        <title>Draft genome sequence of the purine-degrading Clostridium cylindrosporum HC-1 (DSM 605).</title>
        <authorList>
            <person name="Poehlein A."/>
            <person name="Schiel-Bengelsdorf B."/>
            <person name="Bengelsdorf F."/>
            <person name="Daniel R."/>
            <person name="Duerre P."/>
        </authorList>
    </citation>
    <scope>NUCLEOTIDE SEQUENCE [LARGE SCALE GENOMIC DNA]</scope>
    <source>
        <strain evidence="2 3">DSM 605</strain>
    </source>
</reference>
<keyword evidence="1" id="KW-0472">Membrane</keyword>
<evidence type="ECO:0000313" key="2">
    <source>
        <dbReference type="EMBL" id="KMT22926.1"/>
    </source>
</evidence>
<evidence type="ECO:0008006" key="4">
    <source>
        <dbReference type="Google" id="ProtNLM"/>
    </source>
</evidence>
<evidence type="ECO:0000313" key="3">
    <source>
        <dbReference type="Proteomes" id="UP000036756"/>
    </source>
</evidence>
<feature type="transmembrane region" description="Helical" evidence="1">
    <location>
        <begin position="77"/>
        <end position="102"/>
    </location>
</feature>
<dbReference type="Gene3D" id="2.40.50.140">
    <property type="entry name" value="Nucleic acid-binding proteins"/>
    <property type="match status" value="1"/>
</dbReference>
<accession>A0A0J8G5J7</accession>
<gene>
    <name evidence="2" type="ORF">CLCY_5c01650</name>
</gene>
<proteinExistence type="predicted"/>
<dbReference type="STRING" id="1121307.CLCY_5c01650"/>